<dbReference type="InterPro" id="IPR003961">
    <property type="entry name" value="FN3_dom"/>
</dbReference>
<dbReference type="InterPro" id="IPR017853">
    <property type="entry name" value="GH"/>
</dbReference>
<dbReference type="PANTHER" id="PTHR42976">
    <property type="entry name" value="BIFUNCTIONAL CHITINASE/LYSOZYME-RELATED"/>
    <property type="match status" value="1"/>
</dbReference>
<dbReference type="RefSeq" id="WP_140473946.1">
    <property type="nucleotide sequence ID" value="NZ_RCZD01000009.1"/>
</dbReference>
<keyword evidence="3" id="KW-1185">Reference proteome</keyword>
<dbReference type="InterPro" id="IPR013783">
    <property type="entry name" value="Ig-like_fold"/>
</dbReference>
<feature type="domain" description="Fibronectin type-III" evidence="1">
    <location>
        <begin position="123"/>
        <end position="213"/>
    </location>
</feature>
<dbReference type="SMART" id="SM00060">
    <property type="entry name" value="FN3"/>
    <property type="match status" value="1"/>
</dbReference>
<dbReference type="CDD" id="cd00063">
    <property type="entry name" value="FN3"/>
    <property type="match status" value="1"/>
</dbReference>
<sequence length="556" mass="60060">MSTTKQKYMVSAAWENADDVWSAACFIDVFNMTDEDLKSGKVEFTIDKSQSASANQNFNFETYTSPIKGTLIDDCGVIPAGGKGTFAIMIGNNTGVSIGNLPQGFKVNGEAADQVADTVAPTVPKDLKVLASGAVMLSIGWTASTDNVMVAGYQVTYTNTKTKVANTLKTKSNSLTLVGLTTQTAYSIQVRAYDLAGNFSANSTALNVTTDKPLPDAGDYSFNHAPFMDFTGWPTPRPSVFGQASGLKAYTLGFITAADMNQGQGAPNYRPCWGGLVSITDANVSDYGQEYTADATVSDYGKADIAAFRAAGGDVAISFGGANSNFLEEHITDISVLADLYQQVLDNYGVTHIDFDIEGGALQATEVLTRLLATMSVVQKNNPALQIAFTLPVDGQTSLDSQGLTSFGIDFVQMVYDTGLQPALFNAMSMDFGDVAPPPDMYTGVEVSMLAMHRQIKAIFTEWSDEKLWRRIGVTPMFGINDTGPSFTVEHMKKLVTLAQKYNFAMISGWDATRDYNQGLEMCHTDDHNNLYQCTYEGTVSYAYSKIIATYQHKAV</sequence>
<protein>
    <recommendedName>
        <fullName evidence="1">Fibronectin type-III domain-containing protein</fullName>
    </recommendedName>
</protein>
<proteinExistence type="predicted"/>
<dbReference type="PANTHER" id="PTHR42976:SF1">
    <property type="entry name" value="GH18 DOMAIN-CONTAINING PROTEIN-RELATED"/>
    <property type="match status" value="1"/>
</dbReference>
<dbReference type="SUPFAM" id="SSF49265">
    <property type="entry name" value="Fibronectin type III"/>
    <property type="match status" value="1"/>
</dbReference>
<dbReference type="Pfam" id="PF00041">
    <property type="entry name" value="fn3"/>
    <property type="match status" value="1"/>
</dbReference>
<dbReference type="SUPFAM" id="SSF51445">
    <property type="entry name" value="(Trans)glycosidases"/>
    <property type="match status" value="1"/>
</dbReference>
<dbReference type="InterPro" id="IPR052750">
    <property type="entry name" value="GH18_Chitinase"/>
</dbReference>
<dbReference type="AlphaFoldDB" id="A0A502GAQ2"/>
<dbReference type="InterPro" id="IPR036116">
    <property type="entry name" value="FN3_sf"/>
</dbReference>
<dbReference type="EMBL" id="RCZD01000009">
    <property type="protein sequence ID" value="TPG59277.1"/>
    <property type="molecule type" value="Genomic_DNA"/>
</dbReference>
<evidence type="ECO:0000313" key="3">
    <source>
        <dbReference type="Proteomes" id="UP000317663"/>
    </source>
</evidence>
<accession>A0A502GAQ2</accession>
<dbReference type="PROSITE" id="PS50853">
    <property type="entry name" value="FN3"/>
    <property type="match status" value="1"/>
</dbReference>
<reference evidence="2 3" key="1">
    <citation type="journal article" date="2019" name="Environ. Microbiol.">
        <title>Species interactions and distinct microbial communities in high Arctic permafrost affected cryosols are associated with the CH4 and CO2 gas fluxes.</title>
        <authorList>
            <person name="Altshuler I."/>
            <person name="Hamel J."/>
            <person name="Turney S."/>
            <person name="Magnuson E."/>
            <person name="Levesque R."/>
            <person name="Greer C."/>
            <person name="Whyte L.G."/>
        </authorList>
    </citation>
    <scope>NUCLEOTIDE SEQUENCE [LARGE SCALE GENOMIC DNA]</scope>
    <source>
        <strain evidence="2 3">E4</strain>
    </source>
</reference>
<dbReference type="Proteomes" id="UP000317663">
    <property type="component" value="Unassembled WGS sequence"/>
</dbReference>
<dbReference type="CDD" id="cd06543">
    <property type="entry name" value="GH18_PF-ChiA-like"/>
    <property type="match status" value="1"/>
</dbReference>
<organism evidence="2 3">
    <name type="scientific">Ewingella americana</name>
    <dbReference type="NCBI Taxonomy" id="41202"/>
    <lineage>
        <taxon>Bacteria</taxon>
        <taxon>Pseudomonadati</taxon>
        <taxon>Pseudomonadota</taxon>
        <taxon>Gammaproteobacteria</taxon>
        <taxon>Enterobacterales</taxon>
        <taxon>Yersiniaceae</taxon>
        <taxon>Ewingella</taxon>
    </lineage>
</organism>
<dbReference type="Gene3D" id="2.60.40.10">
    <property type="entry name" value="Immunoglobulins"/>
    <property type="match status" value="1"/>
</dbReference>
<evidence type="ECO:0000259" key="1">
    <source>
        <dbReference type="PROSITE" id="PS50853"/>
    </source>
</evidence>
<name>A0A502GAQ2_9GAMM</name>
<comment type="caution">
    <text evidence="2">The sequence shown here is derived from an EMBL/GenBank/DDBJ whole genome shotgun (WGS) entry which is preliminary data.</text>
</comment>
<dbReference type="OrthoDB" id="6018988at2"/>
<evidence type="ECO:0000313" key="2">
    <source>
        <dbReference type="EMBL" id="TPG59277.1"/>
    </source>
</evidence>
<dbReference type="Gene3D" id="3.20.20.80">
    <property type="entry name" value="Glycosidases"/>
    <property type="match status" value="1"/>
</dbReference>
<gene>
    <name evidence="2" type="ORF">EAH77_16815</name>
</gene>